<keyword evidence="2" id="KW-0677">Repeat</keyword>
<protein>
    <recommendedName>
        <fullName evidence="6">Pentatricopeptide repeat-containing protein</fullName>
    </recommendedName>
</protein>
<evidence type="ECO:0000256" key="1">
    <source>
        <dbReference type="ARBA" id="ARBA00007626"/>
    </source>
</evidence>
<dbReference type="InterPro" id="IPR002885">
    <property type="entry name" value="PPR_rpt"/>
</dbReference>
<comment type="similarity">
    <text evidence="1">Belongs to the PPR family. P subfamily.</text>
</comment>
<evidence type="ECO:0008006" key="6">
    <source>
        <dbReference type="Google" id="ProtNLM"/>
    </source>
</evidence>
<dbReference type="PROSITE" id="PS51375">
    <property type="entry name" value="PPR"/>
    <property type="match status" value="2"/>
</dbReference>
<sequence>MKVYILMAINNVIPDVVTHTLLLKPLAAKGELDEAVTLFFKMFKQDVVADSVAYCTLMDGLCKKNKPAAGLWNFELMTSNRVKPDIIIYIILVRSLFQVGRLKDALS</sequence>
<dbReference type="InterPro" id="IPR011990">
    <property type="entry name" value="TPR-like_helical_dom_sf"/>
</dbReference>
<evidence type="ECO:0000256" key="2">
    <source>
        <dbReference type="ARBA" id="ARBA00022737"/>
    </source>
</evidence>
<gene>
    <name evidence="4" type="ORF">Nepgr_001474</name>
</gene>
<dbReference type="Pfam" id="PF13041">
    <property type="entry name" value="PPR_2"/>
    <property type="match status" value="1"/>
</dbReference>
<comment type="caution">
    <text evidence="4">The sequence shown here is derived from an EMBL/GenBank/DDBJ whole genome shotgun (WGS) entry which is preliminary data.</text>
</comment>
<dbReference type="EMBL" id="BSYO01000001">
    <property type="protein sequence ID" value="GMG99634.1"/>
    <property type="molecule type" value="Genomic_DNA"/>
</dbReference>
<keyword evidence="5" id="KW-1185">Reference proteome</keyword>
<evidence type="ECO:0000256" key="3">
    <source>
        <dbReference type="PROSITE-ProRule" id="PRU00708"/>
    </source>
</evidence>
<organism evidence="4 5">
    <name type="scientific">Nepenthes gracilis</name>
    <name type="common">Slender pitcher plant</name>
    <dbReference type="NCBI Taxonomy" id="150966"/>
    <lineage>
        <taxon>Eukaryota</taxon>
        <taxon>Viridiplantae</taxon>
        <taxon>Streptophyta</taxon>
        <taxon>Embryophyta</taxon>
        <taxon>Tracheophyta</taxon>
        <taxon>Spermatophyta</taxon>
        <taxon>Magnoliopsida</taxon>
        <taxon>eudicotyledons</taxon>
        <taxon>Gunneridae</taxon>
        <taxon>Pentapetalae</taxon>
        <taxon>Caryophyllales</taxon>
        <taxon>Nepenthaceae</taxon>
        <taxon>Nepenthes</taxon>
    </lineage>
</organism>
<dbReference type="Proteomes" id="UP001279734">
    <property type="component" value="Unassembled WGS sequence"/>
</dbReference>
<name>A0AAD3P636_NEPGR</name>
<dbReference type="PANTHER" id="PTHR46128">
    <property type="entry name" value="MITOCHONDRIAL GROUP I INTRON SPLICING FACTOR CCM1"/>
    <property type="match status" value="1"/>
</dbReference>
<dbReference type="PANTHER" id="PTHR46128:SF211">
    <property type="entry name" value="PENTACOTRIPEPTIDE-REPEAT REGION OF PRORP DOMAIN-CONTAINING PROTEIN"/>
    <property type="match status" value="1"/>
</dbReference>
<dbReference type="InterPro" id="IPR050872">
    <property type="entry name" value="PPR_P_subfamily"/>
</dbReference>
<feature type="repeat" description="PPR" evidence="3">
    <location>
        <begin position="15"/>
        <end position="49"/>
    </location>
</feature>
<evidence type="ECO:0000313" key="5">
    <source>
        <dbReference type="Proteomes" id="UP001279734"/>
    </source>
</evidence>
<feature type="repeat" description="PPR" evidence="3">
    <location>
        <begin position="50"/>
        <end position="84"/>
    </location>
</feature>
<dbReference type="NCBIfam" id="TIGR00756">
    <property type="entry name" value="PPR"/>
    <property type="match status" value="1"/>
</dbReference>
<proteinExistence type="inferred from homology"/>
<dbReference type="AlphaFoldDB" id="A0AAD3P636"/>
<evidence type="ECO:0000313" key="4">
    <source>
        <dbReference type="EMBL" id="GMG99634.1"/>
    </source>
</evidence>
<reference evidence="4" key="1">
    <citation type="submission" date="2023-05" db="EMBL/GenBank/DDBJ databases">
        <title>Nepenthes gracilis genome sequencing.</title>
        <authorList>
            <person name="Fukushima K."/>
        </authorList>
    </citation>
    <scope>NUCLEOTIDE SEQUENCE</scope>
    <source>
        <strain evidence="4">SING2019-196</strain>
    </source>
</reference>
<dbReference type="Gene3D" id="1.25.40.10">
    <property type="entry name" value="Tetratricopeptide repeat domain"/>
    <property type="match status" value="1"/>
</dbReference>
<accession>A0AAD3P636</accession>